<dbReference type="KEGG" id="dae:Dtox_4090"/>
<dbReference type="STRING" id="485916.Dtox_4090"/>
<dbReference type="Proteomes" id="UP000002217">
    <property type="component" value="Chromosome"/>
</dbReference>
<protein>
    <submittedName>
        <fullName evidence="2">Transposase IS204/IS1001/IS1096/IS1165 family protein</fullName>
    </submittedName>
</protein>
<name>C8VYP2_DESAS</name>
<dbReference type="HOGENOM" id="CLU_041900_6_2_9"/>
<dbReference type="Pfam" id="PF01610">
    <property type="entry name" value="DDE_Tnp_ISL3"/>
    <property type="match status" value="2"/>
</dbReference>
<proteinExistence type="predicted"/>
<sequence length="441" mass="50356">MTSRLEDFIITLALNTSCEGTARICKQMNINISGDTVIKILLRNAKSIDPEYGEFIGVDDWAYKKGHTYGTIICDGASHKPIALLDGRDGSALKEWLERNQHIKTATRDRASSYAKAIEEALPQAMQIADRFHLHQNLLKAIKDALGREIPAKIMIPIANSAPNLADSPAMDEPKLKKNVLTDAEKNRRETIIKIQSYLSQGYSSKAICEMMHTTYRQIRKFSIGDPDILCCSNKLKSNSLCRSELDQYKNIILEQLALKAKIKSIYELILERGHTGKRTNFYDYCKKLIEKNDVAHPTNTNILDVKLNKNKPKGHFIERNRILKYLWSNLNIPLADIDFILERYPFLKEMGDCISDFRNIYVNKSVTLLKEFVDKYVKSNNKNLKSFANGIFKDFIAVKNSVISEYSNGFIEGNNNRLKMIKRTMYGRAGLNLLRAKIIY</sequence>
<organism evidence="2 3">
    <name type="scientific">Desulfofarcimen acetoxidans (strain ATCC 49208 / DSM 771 / KCTC 5769 / VKM B-1644 / 5575)</name>
    <name type="common">Desulfotomaculum acetoxidans</name>
    <dbReference type="NCBI Taxonomy" id="485916"/>
    <lineage>
        <taxon>Bacteria</taxon>
        <taxon>Bacillati</taxon>
        <taxon>Bacillota</taxon>
        <taxon>Clostridia</taxon>
        <taxon>Eubacteriales</taxon>
        <taxon>Peptococcaceae</taxon>
        <taxon>Desulfofarcimen</taxon>
    </lineage>
</organism>
<accession>C8VYP2</accession>
<gene>
    <name evidence="2" type="ordered locus">Dtox_4090</name>
</gene>
<reference evidence="2 3" key="1">
    <citation type="journal article" date="2009" name="Stand. Genomic Sci.">
        <title>Complete genome sequence of Desulfotomaculum acetoxidans type strain (5575).</title>
        <authorList>
            <person name="Spring S."/>
            <person name="Lapidus A."/>
            <person name="Schroder M."/>
            <person name="Gleim D."/>
            <person name="Sims D."/>
            <person name="Meincke L."/>
            <person name="Glavina Del Rio T."/>
            <person name="Tice H."/>
            <person name="Copeland A."/>
            <person name="Cheng J.F."/>
            <person name="Lucas S."/>
            <person name="Chen F."/>
            <person name="Nolan M."/>
            <person name="Bruce D."/>
            <person name="Goodwin L."/>
            <person name="Pitluck S."/>
            <person name="Ivanova N."/>
            <person name="Mavromatis K."/>
            <person name="Mikhailova N."/>
            <person name="Pati A."/>
            <person name="Chen A."/>
            <person name="Palaniappan K."/>
            <person name="Land M."/>
            <person name="Hauser L."/>
            <person name="Chang Y.J."/>
            <person name="Jeffries C.D."/>
            <person name="Chain P."/>
            <person name="Saunders E."/>
            <person name="Brettin T."/>
            <person name="Detter J.C."/>
            <person name="Goker M."/>
            <person name="Bristow J."/>
            <person name="Eisen J.A."/>
            <person name="Markowitz V."/>
            <person name="Hugenholtz P."/>
            <person name="Kyrpides N.C."/>
            <person name="Klenk H.P."/>
            <person name="Han C."/>
        </authorList>
    </citation>
    <scope>NUCLEOTIDE SEQUENCE [LARGE SCALE GENOMIC DNA]</scope>
    <source>
        <strain evidence="3">ATCC 49208 / DSM 771 / VKM B-1644</strain>
    </source>
</reference>
<keyword evidence="3" id="KW-1185">Reference proteome</keyword>
<dbReference type="NCBIfam" id="NF033550">
    <property type="entry name" value="transpos_ISL3"/>
    <property type="match status" value="1"/>
</dbReference>
<evidence type="ECO:0000313" key="2">
    <source>
        <dbReference type="EMBL" id="ACV64763.1"/>
    </source>
</evidence>
<feature type="domain" description="Transposase IS204/IS1001/IS1096/IS1165 DDE" evidence="1">
    <location>
        <begin position="56"/>
        <end position="146"/>
    </location>
</feature>
<dbReference type="PANTHER" id="PTHR33498">
    <property type="entry name" value="TRANSPOSASE FOR INSERTION SEQUENCE ELEMENT IS1557"/>
    <property type="match status" value="1"/>
</dbReference>
<dbReference type="AlphaFoldDB" id="C8VYP2"/>
<evidence type="ECO:0000259" key="1">
    <source>
        <dbReference type="Pfam" id="PF01610"/>
    </source>
</evidence>
<dbReference type="InterPro" id="IPR047951">
    <property type="entry name" value="Transpos_ISL3"/>
</dbReference>
<dbReference type="InterPro" id="IPR002560">
    <property type="entry name" value="Transposase_DDE"/>
</dbReference>
<dbReference type="EMBL" id="CP001720">
    <property type="protein sequence ID" value="ACV64763.1"/>
    <property type="molecule type" value="Genomic_DNA"/>
</dbReference>
<evidence type="ECO:0000313" key="3">
    <source>
        <dbReference type="Proteomes" id="UP000002217"/>
    </source>
</evidence>
<dbReference type="PANTHER" id="PTHR33498:SF1">
    <property type="entry name" value="TRANSPOSASE FOR INSERTION SEQUENCE ELEMENT IS1557"/>
    <property type="match status" value="1"/>
</dbReference>
<dbReference type="eggNOG" id="COG3464">
    <property type="taxonomic scope" value="Bacteria"/>
</dbReference>
<feature type="domain" description="Transposase IS204/IS1001/IS1096/IS1165 DDE" evidence="1">
    <location>
        <begin position="356"/>
        <end position="439"/>
    </location>
</feature>